<dbReference type="Proteomes" id="UP000707451">
    <property type="component" value="Unassembled WGS sequence"/>
</dbReference>
<keyword evidence="2" id="KW-0862">Zinc</keyword>
<keyword evidence="7" id="KW-1185">Reference proteome</keyword>
<evidence type="ECO:0000256" key="3">
    <source>
        <dbReference type="ARBA" id="ARBA00022980"/>
    </source>
</evidence>
<dbReference type="HAMAP" id="MF_00327">
    <property type="entry name" value="Ribosomal_eL43"/>
    <property type="match status" value="1"/>
</dbReference>
<dbReference type="PANTHER" id="PTHR48129">
    <property type="entry name" value="60S RIBOSOMAL PROTEIN L37A"/>
    <property type="match status" value="1"/>
</dbReference>
<evidence type="ECO:0000313" key="6">
    <source>
        <dbReference type="EMBL" id="KAG9070583.1"/>
    </source>
</evidence>
<dbReference type="InterPro" id="IPR050522">
    <property type="entry name" value="Ribosomal_protein_eL43"/>
</dbReference>
<dbReference type="NCBIfam" id="TIGR00280">
    <property type="entry name" value="eL43_euk_arch"/>
    <property type="match status" value="1"/>
</dbReference>
<evidence type="ECO:0000256" key="1">
    <source>
        <dbReference type="ARBA" id="ARBA00008672"/>
    </source>
</evidence>
<evidence type="ECO:0000313" key="7">
    <source>
        <dbReference type="Proteomes" id="UP000707451"/>
    </source>
</evidence>
<dbReference type="Pfam" id="PF01780">
    <property type="entry name" value="Ribosomal_L37ae"/>
    <property type="match status" value="1"/>
</dbReference>
<feature type="compositionally biased region" description="Basic and acidic residues" evidence="5">
    <location>
        <begin position="35"/>
        <end position="49"/>
    </location>
</feature>
<dbReference type="SUPFAM" id="SSF57829">
    <property type="entry name" value="Zn-binding ribosomal proteins"/>
    <property type="match status" value="1"/>
</dbReference>
<feature type="region of interest" description="Disordered" evidence="5">
    <location>
        <begin position="28"/>
        <end position="54"/>
    </location>
</feature>
<dbReference type="AlphaFoldDB" id="A0A9P8BWR9"/>
<protein>
    <submittedName>
        <fullName evidence="6">60S ribosomal protein L43</fullName>
    </submittedName>
</protein>
<dbReference type="GO" id="GO:0006412">
    <property type="term" value="P:translation"/>
    <property type="evidence" value="ECO:0007669"/>
    <property type="project" value="InterPro"/>
</dbReference>
<evidence type="ECO:0000256" key="2">
    <source>
        <dbReference type="ARBA" id="ARBA00022833"/>
    </source>
</evidence>
<reference evidence="6" key="1">
    <citation type="submission" date="2021-06" db="EMBL/GenBank/DDBJ databases">
        <title>Genome Sequence of Mortierella hyaline Strain SCG-10, a Cold-Adapted, Nitrate-Reducing Fungus Isolated from Soil in Minnesota, USA.</title>
        <authorList>
            <person name="Aldossari N."/>
        </authorList>
    </citation>
    <scope>NUCLEOTIDE SEQUENCE</scope>
    <source>
        <strain evidence="6">SCG-10</strain>
    </source>
</reference>
<keyword evidence="4" id="KW-0687">Ribonucleoprotein</keyword>
<dbReference type="EMBL" id="JAHRHY010000003">
    <property type="protein sequence ID" value="KAG9070583.1"/>
    <property type="molecule type" value="Genomic_DNA"/>
</dbReference>
<name>A0A9P8BWR9_9FUNG</name>
<gene>
    <name evidence="6" type="primary">RPL43_2</name>
    <name evidence="6" type="ORF">KI688_008121</name>
</gene>
<accession>A0A9P8BWR9</accession>
<dbReference type="OrthoDB" id="2185952at2759"/>
<dbReference type="NCBIfam" id="NF003058">
    <property type="entry name" value="PRK03976.1"/>
    <property type="match status" value="1"/>
</dbReference>
<proteinExistence type="inferred from homology"/>
<dbReference type="Gene3D" id="2.20.25.30">
    <property type="match status" value="1"/>
</dbReference>
<evidence type="ECO:0000256" key="4">
    <source>
        <dbReference type="ARBA" id="ARBA00023274"/>
    </source>
</evidence>
<comment type="caution">
    <text evidence="6">The sequence shown here is derived from an EMBL/GenBank/DDBJ whole genome shotgun (WGS) entry which is preliminary data.</text>
</comment>
<keyword evidence="3 6" id="KW-0689">Ribosomal protein</keyword>
<dbReference type="InterPro" id="IPR011332">
    <property type="entry name" value="Ribosomal_zn-bd"/>
</dbReference>
<dbReference type="InterPro" id="IPR002674">
    <property type="entry name" value="Ribosomal_eL43"/>
</dbReference>
<dbReference type="GO" id="GO:0003735">
    <property type="term" value="F:structural constituent of ribosome"/>
    <property type="evidence" value="ECO:0007669"/>
    <property type="project" value="InterPro"/>
</dbReference>
<dbReference type="GO" id="GO:0005840">
    <property type="term" value="C:ribosome"/>
    <property type="evidence" value="ECO:0007669"/>
    <property type="project" value="UniProtKB-KW"/>
</dbReference>
<comment type="similarity">
    <text evidence="1">Belongs to the eukaryotic ribosomal protein eL43 family.</text>
</comment>
<sequence length="177" mass="19898">MQEHRTLVAPAYRYSLLLAPTNGSHNFASFAGSPNKEDQKHRLPQEEPKQQSSHISVAAPWVNWITSSRLGSRIVINFLPWALLHLAKRTKKVGVVGKYGIRYGASLRKQVKKMEITQHSKYTCTFCGRDAVKRQSVGIWKCRGCKKTMAGGAWTLSTTAAATVRSTTRRLREIMEV</sequence>
<dbReference type="PANTHER" id="PTHR48129:SF1">
    <property type="entry name" value="LARGE RIBOSOMAL SUBUNIT PROTEIN EL43"/>
    <property type="match status" value="1"/>
</dbReference>
<dbReference type="GO" id="GO:1990904">
    <property type="term" value="C:ribonucleoprotein complex"/>
    <property type="evidence" value="ECO:0007669"/>
    <property type="project" value="UniProtKB-KW"/>
</dbReference>
<dbReference type="InterPro" id="IPR011331">
    <property type="entry name" value="Ribosomal_eL37/eL43"/>
</dbReference>
<dbReference type="FunFam" id="2.20.25.30:FF:000002">
    <property type="entry name" value="60S ribosomal protein L37a"/>
    <property type="match status" value="1"/>
</dbReference>
<organism evidence="6 7">
    <name type="scientific">Linnemannia hyalina</name>
    <dbReference type="NCBI Taxonomy" id="64524"/>
    <lineage>
        <taxon>Eukaryota</taxon>
        <taxon>Fungi</taxon>
        <taxon>Fungi incertae sedis</taxon>
        <taxon>Mucoromycota</taxon>
        <taxon>Mortierellomycotina</taxon>
        <taxon>Mortierellomycetes</taxon>
        <taxon>Mortierellales</taxon>
        <taxon>Mortierellaceae</taxon>
        <taxon>Linnemannia</taxon>
    </lineage>
</organism>
<evidence type="ECO:0000256" key="5">
    <source>
        <dbReference type="SAM" id="MobiDB-lite"/>
    </source>
</evidence>